<evidence type="ECO:0000256" key="4">
    <source>
        <dbReference type="ARBA" id="ARBA00022525"/>
    </source>
</evidence>
<dbReference type="PANTHER" id="PTHR45641">
    <property type="entry name" value="TETRATRICOPEPTIDE REPEAT PROTEIN (AFU_ORTHOLOGUE AFUA_6G03870)"/>
    <property type="match status" value="1"/>
</dbReference>
<keyword evidence="9" id="KW-0802">TPR repeat</keyword>
<dbReference type="SMART" id="SM00028">
    <property type="entry name" value="TPR"/>
    <property type="match status" value="4"/>
</dbReference>
<dbReference type="Proteomes" id="UP001054837">
    <property type="component" value="Unassembled WGS sequence"/>
</dbReference>
<evidence type="ECO:0000256" key="9">
    <source>
        <dbReference type="ARBA" id="ARBA00022803"/>
    </source>
</evidence>
<dbReference type="GO" id="GO:0090729">
    <property type="term" value="F:toxin activity"/>
    <property type="evidence" value="ECO:0007669"/>
    <property type="project" value="UniProtKB-KW"/>
</dbReference>
<evidence type="ECO:0000313" key="14">
    <source>
        <dbReference type="Proteomes" id="UP001054837"/>
    </source>
</evidence>
<feature type="repeat" description="ANK" evidence="12">
    <location>
        <begin position="644"/>
        <end position="676"/>
    </location>
</feature>
<dbReference type="Gene3D" id="1.25.40.20">
    <property type="entry name" value="Ankyrin repeat-containing domain"/>
    <property type="match status" value="2"/>
</dbReference>
<dbReference type="GO" id="GO:0044231">
    <property type="term" value="C:host cell presynaptic membrane"/>
    <property type="evidence" value="ECO:0007669"/>
    <property type="project" value="UniProtKB-KW"/>
</dbReference>
<dbReference type="Pfam" id="PF12796">
    <property type="entry name" value="Ank_2"/>
    <property type="match status" value="1"/>
</dbReference>
<accession>A0AAV4VDV4</accession>
<evidence type="ECO:0000256" key="2">
    <source>
        <dbReference type="ARBA" id="ARBA00004613"/>
    </source>
</evidence>
<dbReference type="InterPro" id="IPR011990">
    <property type="entry name" value="TPR-like_helical_dom_sf"/>
</dbReference>
<organism evidence="13 14">
    <name type="scientific">Caerostris darwini</name>
    <dbReference type="NCBI Taxonomy" id="1538125"/>
    <lineage>
        <taxon>Eukaryota</taxon>
        <taxon>Metazoa</taxon>
        <taxon>Ecdysozoa</taxon>
        <taxon>Arthropoda</taxon>
        <taxon>Chelicerata</taxon>
        <taxon>Arachnida</taxon>
        <taxon>Araneae</taxon>
        <taxon>Araneomorphae</taxon>
        <taxon>Entelegynae</taxon>
        <taxon>Araneoidea</taxon>
        <taxon>Araneidae</taxon>
        <taxon>Caerostris</taxon>
    </lineage>
</organism>
<keyword evidence="14" id="KW-1185">Reference proteome</keyword>
<feature type="repeat" description="ANK" evidence="12">
    <location>
        <begin position="604"/>
        <end position="626"/>
    </location>
</feature>
<dbReference type="GO" id="GO:0005576">
    <property type="term" value="C:extracellular region"/>
    <property type="evidence" value="ECO:0007669"/>
    <property type="project" value="UniProtKB-SubCell"/>
</dbReference>
<protein>
    <submittedName>
        <fullName evidence="13">Uncharacterized protein</fullName>
    </submittedName>
</protein>
<evidence type="ECO:0000256" key="7">
    <source>
        <dbReference type="ARBA" id="ARBA00022699"/>
    </source>
</evidence>
<dbReference type="PANTHER" id="PTHR45641:SF19">
    <property type="entry name" value="NEPHROCYSTIN-3"/>
    <property type="match status" value="1"/>
</dbReference>
<dbReference type="SUPFAM" id="SSF48403">
    <property type="entry name" value="Ankyrin repeat"/>
    <property type="match status" value="1"/>
</dbReference>
<keyword evidence="10" id="KW-0638">Presynaptic neurotoxin</keyword>
<dbReference type="Pfam" id="PF13424">
    <property type="entry name" value="TPR_12"/>
    <property type="match status" value="3"/>
</dbReference>
<dbReference type="Gene3D" id="1.25.40.10">
    <property type="entry name" value="Tetratricopeptide repeat domain"/>
    <property type="match status" value="2"/>
</dbReference>
<keyword evidence="12" id="KW-0040">ANK repeat</keyword>
<keyword evidence="8" id="KW-0677">Repeat</keyword>
<comment type="caution">
    <text evidence="13">The sequence shown here is derived from an EMBL/GenBank/DDBJ whole genome shotgun (WGS) entry which is preliminary data.</text>
</comment>
<evidence type="ECO:0000256" key="3">
    <source>
        <dbReference type="ARBA" id="ARBA00022483"/>
    </source>
</evidence>
<comment type="subcellular location">
    <subcellularLocation>
        <location evidence="2">Secreted</location>
    </subcellularLocation>
    <subcellularLocation>
        <location evidence="1">Target cell membrane</location>
    </subcellularLocation>
</comment>
<evidence type="ECO:0000256" key="11">
    <source>
        <dbReference type="ARBA" id="ARBA00023298"/>
    </source>
</evidence>
<dbReference type="AlphaFoldDB" id="A0AAV4VDV4"/>
<evidence type="ECO:0000256" key="5">
    <source>
        <dbReference type="ARBA" id="ARBA00022537"/>
    </source>
</evidence>
<keyword evidence="5" id="KW-1052">Target cell membrane</keyword>
<dbReference type="PROSITE" id="PS50088">
    <property type="entry name" value="ANK_REPEAT"/>
    <property type="match status" value="3"/>
</dbReference>
<dbReference type="PRINTS" id="PR01415">
    <property type="entry name" value="ANKYRIN"/>
</dbReference>
<keyword evidence="11" id="KW-0472">Membrane</keyword>
<dbReference type="SUPFAM" id="SSF48452">
    <property type="entry name" value="TPR-like"/>
    <property type="match status" value="2"/>
</dbReference>
<dbReference type="InterPro" id="IPR002110">
    <property type="entry name" value="Ankyrin_rpt"/>
</dbReference>
<evidence type="ECO:0000256" key="6">
    <source>
        <dbReference type="ARBA" id="ARBA00022656"/>
    </source>
</evidence>
<keyword evidence="6" id="KW-0800">Toxin</keyword>
<gene>
    <name evidence="13" type="primary">ankrd52_0</name>
    <name evidence="13" type="ORF">CDAR_35991</name>
</gene>
<keyword evidence="3" id="KW-0268">Exocytosis</keyword>
<keyword evidence="4" id="KW-0964">Secreted</keyword>
<dbReference type="GO" id="GO:0006887">
    <property type="term" value="P:exocytosis"/>
    <property type="evidence" value="ECO:0007669"/>
    <property type="project" value="UniProtKB-KW"/>
</dbReference>
<dbReference type="PROSITE" id="PS50297">
    <property type="entry name" value="ANK_REP_REGION"/>
    <property type="match status" value="3"/>
</dbReference>
<evidence type="ECO:0000256" key="12">
    <source>
        <dbReference type="PROSITE-ProRule" id="PRU00023"/>
    </source>
</evidence>
<evidence type="ECO:0000256" key="10">
    <source>
        <dbReference type="ARBA" id="ARBA00023028"/>
    </source>
</evidence>
<evidence type="ECO:0000256" key="1">
    <source>
        <dbReference type="ARBA" id="ARBA00004175"/>
    </source>
</evidence>
<dbReference type="InterPro" id="IPR036770">
    <property type="entry name" value="Ankyrin_rpt-contain_sf"/>
</dbReference>
<keyword evidence="11" id="KW-1053">Target membrane</keyword>
<dbReference type="GO" id="GO:0044218">
    <property type="term" value="C:other organism cell membrane"/>
    <property type="evidence" value="ECO:0007669"/>
    <property type="project" value="UniProtKB-KW"/>
</dbReference>
<dbReference type="SMART" id="SM00248">
    <property type="entry name" value="ANK"/>
    <property type="match status" value="6"/>
</dbReference>
<evidence type="ECO:0000313" key="13">
    <source>
        <dbReference type="EMBL" id="GIY67743.1"/>
    </source>
</evidence>
<dbReference type="EMBL" id="BPLQ01012776">
    <property type="protein sequence ID" value="GIY67743.1"/>
    <property type="molecule type" value="Genomic_DNA"/>
</dbReference>
<proteinExistence type="predicted"/>
<reference evidence="13 14" key="1">
    <citation type="submission" date="2021-06" db="EMBL/GenBank/DDBJ databases">
        <title>Caerostris darwini draft genome.</title>
        <authorList>
            <person name="Kono N."/>
            <person name="Arakawa K."/>
        </authorList>
    </citation>
    <scope>NUCLEOTIDE SEQUENCE [LARGE SCALE GENOMIC DNA]</scope>
</reference>
<dbReference type="InterPro" id="IPR019734">
    <property type="entry name" value="TPR_rpt"/>
</dbReference>
<feature type="repeat" description="ANK" evidence="12">
    <location>
        <begin position="571"/>
        <end position="603"/>
    </location>
</feature>
<sequence>MEEPILQALEALASESNGAEVLIIAFISAYFESDRAIDVNMFLLFNNAEFLKAAIQLLEQHRLIEFHGSDPSKFRIDKKTQEIIRALLRDGGLEKDHLKRAARLMAFHVSKKRFSPNSLDHAMSVLKFASKHKELVEDFPGLPSQVVTRLMEVNRLEEAFEFCQATLPFLKITVGECHDATLSLQHNLATLLGMKGKHVKSKKTLDSLHLKDAKHSGTEEIDHTLTTKARELCELSDYENALKIYQTLLEGKKVSETYDEATLTAWHDYALLLNDMGKYSEALDILQDVLDQRKEFSNADDDDVAQIKCSIAIVFLAQEKYNQALKYFNECLYQRIESLGELHPDTLRTRREIALVLRGKGMYEEALEILEDVEKKFKNVFDESHADILATRANIGAILIDLNDFDKALEICEDVHQKYERTLGATHNEALRIKNNIATILIGQNKFNEANKVLLEMFKGFRQVFGPNHPSTIEAKTRLKELWITTVHAAAETGDLSRIMECLNQGVDVNEEDYEGRNFEGKTPLSLASGSETKQLLILVSKAFEDVKAGTLNVAHLVNGQREILNAKDKNGFSLLHWAVCHDHKVIVKNLIDAGCDLKCVSLKGNTPLHVAVSKSNKDIAEILLKSVNGNELSDFINAQTTNGKTTALHVAAEKGDLKMIKCLLKYGASFDVKNKDNDMPVNLSRVPPVRRFLYLLQELFCGVEGGSSETLTSLQSLESDEFSAVIHARNSQNRTLLQVAIANRSENIANVIVNMIQDPNRLIEDE</sequence>
<evidence type="ECO:0000256" key="8">
    <source>
        <dbReference type="ARBA" id="ARBA00022737"/>
    </source>
</evidence>
<name>A0AAV4VDV4_9ARAC</name>
<keyword evidence="7" id="KW-0528">Neurotoxin</keyword>